<evidence type="ECO:0000313" key="5">
    <source>
        <dbReference type="EMBL" id="CCW36390.1"/>
    </source>
</evidence>
<dbReference type="GO" id="GO:0003700">
    <property type="term" value="F:DNA-binding transcription factor activity"/>
    <property type="evidence" value="ECO:0007669"/>
    <property type="project" value="TreeGrafter"/>
</dbReference>
<dbReference type="SUPFAM" id="SSF53822">
    <property type="entry name" value="Periplasmic binding protein-like I"/>
    <property type="match status" value="1"/>
</dbReference>
<dbReference type="OrthoDB" id="9814749at2"/>
<dbReference type="SUPFAM" id="SSF47413">
    <property type="entry name" value="lambda repressor-like DNA-binding domains"/>
    <property type="match status" value="1"/>
</dbReference>
<dbReference type="CDD" id="cd01392">
    <property type="entry name" value="HTH_LacI"/>
    <property type="match status" value="1"/>
</dbReference>
<dbReference type="Gene3D" id="1.10.260.40">
    <property type="entry name" value="lambda repressor-like DNA-binding domains"/>
    <property type="match status" value="1"/>
</dbReference>
<dbReference type="GO" id="GO:0000976">
    <property type="term" value="F:transcription cis-regulatory region binding"/>
    <property type="evidence" value="ECO:0007669"/>
    <property type="project" value="TreeGrafter"/>
</dbReference>
<dbReference type="Proteomes" id="UP000014227">
    <property type="component" value="Chromosome I"/>
</dbReference>
<dbReference type="InterPro" id="IPR046335">
    <property type="entry name" value="LacI/GalR-like_sensor"/>
</dbReference>
<feature type="domain" description="HTH lacI-type" evidence="4">
    <location>
        <begin position="15"/>
        <end position="72"/>
    </location>
</feature>
<dbReference type="PANTHER" id="PTHR30146:SF109">
    <property type="entry name" value="HTH-TYPE TRANSCRIPTIONAL REGULATOR GALS"/>
    <property type="match status" value="1"/>
</dbReference>
<dbReference type="PANTHER" id="PTHR30146">
    <property type="entry name" value="LACI-RELATED TRANSCRIPTIONAL REPRESSOR"/>
    <property type="match status" value="1"/>
</dbReference>
<dbReference type="InterPro" id="IPR028082">
    <property type="entry name" value="Peripla_BP_I"/>
</dbReference>
<dbReference type="Gene3D" id="3.40.50.2300">
    <property type="match status" value="2"/>
</dbReference>
<keyword evidence="3" id="KW-0804">Transcription</keyword>
<evidence type="ECO:0000256" key="2">
    <source>
        <dbReference type="ARBA" id="ARBA00023125"/>
    </source>
</evidence>
<evidence type="ECO:0000256" key="1">
    <source>
        <dbReference type="ARBA" id="ARBA00023015"/>
    </source>
</evidence>
<dbReference type="SMART" id="SM00354">
    <property type="entry name" value="HTH_LACI"/>
    <property type="match status" value="1"/>
</dbReference>
<dbReference type="HOGENOM" id="CLU_037628_6_1_0"/>
<sequence length="358" mass="40391">MSQPQEPNRPRARRATLAQVAKRAGVSKTTASFVLTGKADQHRISEEVLMRVRQAAIELDYVPNRLVHSLRRGTTRILSFYNGFRNRSADDLYLDIFTSAIERAAGKRGYDILIHCDFSRTPIEEYRHLNGGVVDGVLLWAPRRHDPLLPYLRRSRLPTVLVSRFDPEGVLPGVCDDMDSGIQQLAERLYRLGHRDVAILAELSGRLYETEERIEKMQTALRTHGVEVLPERIIDYHGDMTGPLRQLLCSSCPPTALFCWRDRLAYWVVEICESLGVKIPEQLSVVGYDGLYWPAATRHRVTSVKVDLNALADASVALLVDYVEGREVDTHQKVIPVTILEGTTLGPAPLTAKTVFRR</sequence>
<accession>S0EWV1</accession>
<dbReference type="AlphaFoldDB" id="S0EWV1"/>
<dbReference type="PROSITE" id="PS50932">
    <property type="entry name" value="HTH_LACI_2"/>
    <property type="match status" value="1"/>
</dbReference>
<keyword evidence="2" id="KW-0238">DNA-binding</keyword>
<dbReference type="CDD" id="cd06267">
    <property type="entry name" value="PBP1_LacI_sugar_binding-like"/>
    <property type="match status" value="1"/>
</dbReference>
<dbReference type="Pfam" id="PF13377">
    <property type="entry name" value="Peripla_BP_3"/>
    <property type="match status" value="1"/>
</dbReference>
<evidence type="ECO:0000256" key="3">
    <source>
        <dbReference type="ARBA" id="ARBA00023163"/>
    </source>
</evidence>
<evidence type="ECO:0000313" key="6">
    <source>
        <dbReference type="Proteomes" id="UP000014227"/>
    </source>
</evidence>
<dbReference type="InParanoid" id="S0EWV1"/>
<dbReference type="InterPro" id="IPR000843">
    <property type="entry name" value="HTH_LacI"/>
</dbReference>
<evidence type="ECO:0000259" key="4">
    <source>
        <dbReference type="PROSITE" id="PS50932"/>
    </source>
</evidence>
<keyword evidence="1" id="KW-0805">Transcription regulation</keyword>
<gene>
    <name evidence="5" type="ORF">CCALI_02597</name>
</gene>
<dbReference type="Pfam" id="PF00356">
    <property type="entry name" value="LacI"/>
    <property type="match status" value="1"/>
</dbReference>
<dbReference type="STRING" id="454171.CP488_01494"/>
<dbReference type="RefSeq" id="WP_016483899.1">
    <property type="nucleotide sequence ID" value="NC_021487.1"/>
</dbReference>
<keyword evidence="6" id="KW-1185">Reference proteome</keyword>
<proteinExistence type="predicted"/>
<dbReference type="PATRIC" id="fig|1303518.3.peg.2698"/>
<dbReference type="EMBL" id="HF951689">
    <property type="protein sequence ID" value="CCW36390.1"/>
    <property type="molecule type" value="Genomic_DNA"/>
</dbReference>
<reference evidence="6" key="1">
    <citation type="submission" date="2013-03" db="EMBL/GenBank/DDBJ databases">
        <title>Genome sequence of Chthonomonas calidirosea, the first sequenced genome from the Armatimonadetes phylum (formally candidate division OP10).</title>
        <authorList>
            <person name="Lee K.C.Y."/>
            <person name="Morgan X.C."/>
            <person name="Dunfield P.F."/>
            <person name="Tamas I."/>
            <person name="Houghton K.M."/>
            <person name="Vyssotski M."/>
            <person name="Ryan J.L.J."/>
            <person name="Lagutin K."/>
            <person name="McDonald I.R."/>
            <person name="Stott M.B."/>
        </authorList>
    </citation>
    <scope>NUCLEOTIDE SEQUENCE [LARGE SCALE GENOMIC DNA]</scope>
    <source>
        <strain evidence="6">DSM 23976 / ICMP 18418 / T49</strain>
    </source>
</reference>
<dbReference type="KEGG" id="ccz:CCALI_02597"/>
<protein>
    <submittedName>
        <fullName evidence="5">Transcriptional regulator, LacI family</fullName>
    </submittedName>
</protein>
<dbReference type="InterPro" id="IPR010982">
    <property type="entry name" value="Lambda_DNA-bd_dom_sf"/>
</dbReference>
<organism evidence="5 6">
    <name type="scientific">Chthonomonas calidirosea (strain DSM 23976 / ICMP 18418 / T49)</name>
    <dbReference type="NCBI Taxonomy" id="1303518"/>
    <lineage>
        <taxon>Bacteria</taxon>
        <taxon>Bacillati</taxon>
        <taxon>Armatimonadota</taxon>
        <taxon>Chthonomonadia</taxon>
        <taxon>Chthonomonadales</taxon>
        <taxon>Chthonomonadaceae</taxon>
        <taxon>Chthonomonas</taxon>
    </lineage>
</organism>
<name>S0EWV1_CHTCT</name>
<dbReference type="eggNOG" id="COG1609">
    <property type="taxonomic scope" value="Bacteria"/>
</dbReference>